<protein>
    <submittedName>
        <fullName evidence="2">Anti-anti-sigma factor</fullName>
    </submittedName>
</protein>
<comment type="caution">
    <text evidence="2">The sequence shown here is derived from an EMBL/GenBank/DDBJ whole genome shotgun (WGS) entry which is preliminary data.</text>
</comment>
<evidence type="ECO:0000259" key="1">
    <source>
        <dbReference type="PROSITE" id="PS50801"/>
    </source>
</evidence>
<proteinExistence type="predicted"/>
<sequence>MRDHQEDVTVTARRTGPGELLVRVVGELDIRTAAPTLRQLAGLLDDGAKLIRLDLTGVGFCDHAGLRALQALGVAAGPERVQIVAAHPSFDMILGLCGLETFLGYPAGAATCTG</sequence>
<dbReference type="Proteomes" id="UP000239415">
    <property type="component" value="Unassembled WGS sequence"/>
</dbReference>
<name>A0A2T0K3V1_9ACTN</name>
<evidence type="ECO:0000313" key="2">
    <source>
        <dbReference type="EMBL" id="PRX17553.1"/>
    </source>
</evidence>
<evidence type="ECO:0000313" key="3">
    <source>
        <dbReference type="Proteomes" id="UP000239415"/>
    </source>
</evidence>
<accession>A0A2T0K3V1</accession>
<keyword evidence="3" id="KW-1185">Reference proteome</keyword>
<dbReference type="InterPro" id="IPR058548">
    <property type="entry name" value="MlaB-like_STAS"/>
</dbReference>
<dbReference type="OrthoDB" id="3296948at2"/>
<reference evidence="2 3" key="1">
    <citation type="submission" date="2018-03" db="EMBL/GenBank/DDBJ databases">
        <title>Genomic Encyclopedia of Archaeal and Bacterial Type Strains, Phase II (KMG-II): from individual species to whole genera.</title>
        <authorList>
            <person name="Goeker M."/>
        </authorList>
    </citation>
    <scope>NUCLEOTIDE SEQUENCE [LARGE SCALE GENOMIC DNA]</scope>
    <source>
        <strain evidence="2 3">DSM 43146</strain>
    </source>
</reference>
<dbReference type="Gene3D" id="3.30.750.24">
    <property type="entry name" value="STAS domain"/>
    <property type="match status" value="1"/>
</dbReference>
<dbReference type="AlphaFoldDB" id="A0A2T0K3V1"/>
<dbReference type="PROSITE" id="PS50801">
    <property type="entry name" value="STAS"/>
    <property type="match status" value="1"/>
</dbReference>
<dbReference type="InterPro" id="IPR036513">
    <property type="entry name" value="STAS_dom_sf"/>
</dbReference>
<dbReference type="InterPro" id="IPR002645">
    <property type="entry name" value="STAS_dom"/>
</dbReference>
<dbReference type="SUPFAM" id="SSF52091">
    <property type="entry name" value="SpoIIaa-like"/>
    <property type="match status" value="1"/>
</dbReference>
<dbReference type="CDD" id="cd07043">
    <property type="entry name" value="STAS_anti-anti-sigma_factors"/>
    <property type="match status" value="1"/>
</dbReference>
<dbReference type="RefSeq" id="WP_106324844.1">
    <property type="nucleotide sequence ID" value="NZ_BOMO01000141.1"/>
</dbReference>
<dbReference type="Pfam" id="PF13466">
    <property type="entry name" value="STAS_2"/>
    <property type="match status" value="1"/>
</dbReference>
<organism evidence="2 3">
    <name type="scientific">Actinoplanes italicus</name>
    <dbReference type="NCBI Taxonomy" id="113567"/>
    <lineage>
        <taxon>Bacteria</taxon>
        <taxon>Bacillati</taxon>
        <taxon>Actinomycetota</taxon>
        <taxon>Actinomycetes</taxon>
        <taxon>Micromonosporales</taxon>
        <taxon>Micromonosporaceae</taxon>
        <taxon>Actinoplanes</taxon>
    </lineage>
</organism>
<dbReference type="EMBL" id="PVMZ01000015">
    <property type="protein sequence ID" value="PRX17553.1"/>
    <property type="molecule type" value="Genomic_DNA"/>
</dbReference>
<feature type="domain" description="STAS" evidence="1">
    <location>
        <begin position="17"/>
        <end position="72"/>
    </location>
</feature>
<gene>
    <name evidence="2" type="ORF">CLV67_11545</name>
</gene>